<protein>
    <recommendedName>
        <fullName evidence="2">Ferritin-like domain-containing protein</fullName>
    </recommendedName>
</protein>
<proteinExistence type="predicted"/>
<feature type="non-terminal residue" evidence="1">
    <location>
        <position position="202"/>
    </location>
</feature>
<dbReference type="SUPFAM" id="SSF47240">
    <property type="entry name" value="Ferritin-like"/>
    <property type="match status" value="1"/>
</dbReference>
<dbReference type="AlphaFoldDB" id="A0A382Y9S8"/>
<accession>A0A382Y9S8</accession>
<reference evidence="1" key="1">
    <citation type="submission" date="2018-05" db="EMBL/GenBank/DDBJ databases">
        <authorList>
            <person name="Lanie J.A."/>
            <person name="Ng W.-L."/>
            <person name="Kazmierczak K.M."/>
            <person name="Andrzejewski T.M."/>
            <person name="Davidsen T.M."/>
            <person name="Wayne K.J."/>
            <person name="Tettelin H."/>
            <person name="Glass J.I."/>
            <person name="Rusch D."/>
            <person name="Podicherti R."/>
            <person name="Tsui H.-C.T."/>
            <person name="Winkler M.E."/>
        </authorList>
    </citation>
    <scope>NUCLEOTIDE SEQUENCE</scope>
</reference>
<dbReference type="InterPro" id="IPR009078">
    <property type="entry name" value="Ferritin-like_SF"/>
</dbReference>
<dbReference type="Gene3D" id="1.10.620.20">
    <property type="entry name" value="Ribonucleotide Reductase, subunit A"/>
    <property type="match status" value="1"/>
</dbReference>
<evidence type="ECO:0000313" key="1">
    <source>
        <dbReference type="EMBL" id="SVD79591.1"/>
    </source>
</evidence>
<evidence type="ECO:0008006" key="2">
    <source>
        <dbReference type="Google" id="ProtNLM"/>
    </source>
</evidence>
<sequence>MTGPFTIEGKQAAVQKEVRENYESYFARAARTRMWFPDRLQERHEMASYAHFISDESKEILLGFLGVESYVDDYVFGGINAAGNSLATTSLYIQWGYEERRHGQTFRHCLIDSGLYSQGFVDKYLAEAGDYHWTFEKQTGYDATPLLASAYAIFQERQTRWNYTHVRRRIWEEYGSPITSNGNPAYPAIAGALRYPEIDEGA</sequence>
<dbReference type="InterPro" id="IPR012348">
    <property type="entry name" value="RNR-like"/>
</dbReference>
<dbReference type="EMBL" id="UINC01173799">
    <property type="protein sequence ID" value="SVD79591.1"/>
    <property type="molecule type" value="Genomic_DNA"/>
</dbReference>
<gene>
    <name evidence="1" type="ORF">METZ01_LOCUS432445</name>
</gene>
<dbReference type="GO" id="GO:0016491">
    <property type="term" value="F:oxidoreductase activity"/>
    <property type="evidence" value="ECO:0007669"/>
    <property type="project" value="InterPro"/>
</dbReference>
<name>A0A382Y9S8_9ZZZZ</name>
<organism evidence="1">
    <name type="scientific">marine metagenome</name>
    <dbReference type="NCBI Taxonomy" id="408172"/>
    <lineage>
        <taxon>unclassified sequences</taxon>
        <taxon>metagenomes</taxon>
        <taxon>ecological metagenomes</taxon>
    </lineage>
</organism>